<accession>A0A0G0BR74</accession>
<protein>
    <submittedName>
        <fullName evidence="4">Sugar transferase involved in lipopolysaccharide synthesis</fullName>
    </submittedName>
</protein>
<keyword evidence="2" id="KW-0472">Membrane</keyword>
<reference evidence="4 5" key="1">
    <citation type="journal article" date="2015" name="Nature">
        <title>rRNA introns, odd ribosomes, and small enigmatic genomes across a large radiation of phyla.</title>
        <authorList>
            <person name="Brown C.T."/>
            <person name="Hug L.A."/>
            <person name="Thomas B.C."/>
            <person name="Sharon I."/>
            <person name="Castelle C.J."/>
            <person name="Singh A."/>
            <person name="Wilkins M.J."/>
            <person name="Williams K.H."/>
            <person name="Banfield J.F."/>
        </authorList>
    </citation>
    <scope>NUCLEOTIDE SEQUENCE [LARGE SCALE GENOMIC DNA]</scope>
</reference>
<comment type="caution">
    <text evidence="4">The sequence shown here is derived from an EMBL/GenBank/DDBJ whole genome shotgun (WGS) entry which is preliminary data.</text>
</comment>
<dbReference type="AlphaFoldDB" id="A0A0G0BR74"/>
<dbReference type="GO" id="GO:0016780">
    <property type="term" value="F:phosphotransferase activity, for other substituted phosphate groups"/>
    <property type="evidence" value="ECO:0007669"/>
    <property type="project" value="TreeGrafter"/>
</dbReference>
<proteinExistence type="inferred from homology"/>
<keyword evidence="2" id="KW-1133">Transmembrane helix</keyword>
<keyword evidence="4" id="KW-0808">Transferase</keyword>
<dbReference type="Proteomes" id="UP000034952">
    <property type="component" value="Unassembled WGS sequence"/>
</dbReference>
<comment type="similarity">
    <text evidence="1">Belongs to the bacterial sugar transferase family.</text>
</comment>
<gene>
    <name evidence="4" type="ORF">UR64_C0012G0013</name>
</gene>
<organism evidence="4 5">
    <name type="scientific">Candidatus Nomurabacteria bacterium GW2011_GWE1_35_16</name>
    <dbReference type="NCBI Taxonomy" id="1618761"/>
    <lineage>
        <taxon>Bacteria</taxon>
        <taxon>Candidatus Nomuraibacteriota</taxon>
    </lineage>
</organism>
<feature type="transmembrane region" description="Helical" evidence="2">
    <location>
        <begin position="175"/>
        <end position="197"/>
    </location>
</feature>
<dbReference type="EMBL" id="LBPY01000012">
    <property type="protein sequence ID" value="KKP66116.1"/>
    <property type="molecule type" value="Genomic_DNA"/>
</dbReference>
<evidence type="ECO:0000256" key="1">
    <source>
        <dbReference type="ARBA" id="ARBA00006464"/>
    </source>
</evidence>
<evidence type="ECO:0000259" key="3">
    <source>
        <dbReference type="Pfam" id="PF02397"/>
    </source>
</evidence>
<evidence type="ECO:0000256" key="2">
    <source>
        <dbReference type="SAM" id="Phobius"/>
    </source>
</evidence>
<evidence type="ECO:0000313" key="5">
    <source>
        <dbReference type="Proteomes" id="UP000034952"/>
    </source>
</evidence>
<feature type="transmembrane region" description="Helical" evidence="2">
    <location>
        <begin position="28"/>
        <end position="46"/>
    </location>
</feature>
<dbReference type="PANTHER" id="PTHR30576">
    <property type="entry name" value="COLANIC BIOSYNTHESIS UDP-GLUCOSE LIPID CARRIER TRANSFERASE"/>
    <property type="match status" value="1"/>
</dbReference>
<feature type="domain" description="Bacterial sugar transferase" evidence="3">
    <location>
        <begin position="171"/>
        <end position="357"/>
    </location>
</feature>
<keyword evidence="2" id="KW-0812">Transmembrane</keyword>
<dbReference type="PANTHER" id="PTHR30576:SF0">
    <property type="entry name" value="UNDECAPRENYL-PHOSPHATE N-ACETYLGALACTOSAMINYL 1-PHOSPHATE TRANSFERASE-RELATED"/>
    <property type="match status" value="1"/>
</dbReference>
<sequence length="359" mass="41273">MALASSFVLGLLLFYFLPIFGISPKVNLVIQVALFGFFSFLFRRIIYTLFARTLIEPAILVGDSPSLIELEKTIKANPQIGLQIIKHFKNTNDIDSHLEEIKSPVIILDKNIEVSEKNILNLYKKGIEIMDTAKAYEKYLLKIPVAYIDMSFIIENVDTRKNLLYTSTIFITDRIFALSLLVITSPLLILAMIARLIEDGRPIFIKQKRVGLNGKVFDLYKLRSMIVLSSDGSAETTEAKWSTGKDDTRITPLGKIVRRLHIDEIPQMINILKGDLSLVGPRPERPEFVTPLEKTIPHYDLRHIVRPGFTGWAQIKYRYANTIEDSKEKFEYDLYYIKNRNIFLDFGIILRTIQIIFTH</sequence>
<name>A0A0G0BR74_9BACT</name>
<dbReference type="Pfam" id="PF02397">
    <property type="entry name" value="Bac_transf"/>
    <property type="match status" value="1"/>
</dbReference>
<evidence type="ECO:0000313" key="4">
    <source>
        <dbReference type="EMBL" id="KKP66116.1"/>
    </source>
</evidence>
<dbReference type="InterPro" id="IPR003362">
    <property type="entry name" value="Bact_transf"/>
</dbReference>